<dbReference type="GO" id="GO:0022900">
    <property type="term" value="P:electron transport chain"/>
    <property type="evidence" value="ECO:0007669"/>
    <property type="project" value="InterPro"/>
</dbReference>
<dbReference type="Gene3D" id="3.40.920.10">
    <property type="entry name" value="Pyruvate-ferredoxin oxidoreductase, PFOR, domain III"/>
    <property type="match status" value="1"/>
</dbReference>
<comment type="cofactor">
    <cofactor evidence="11">
        <name>[4Fe-4S] cluster</name>
        <dbReference type="ChEBI" id="CHEBI:49883"/>
    </cofactor>
    <text evidence="11">Binds 3 [4Fe-4S] clusters per subunit.</text>
</comment>
<evidence type="ECO:0000256" key="3">
    <source>
        <dbReference type="ARBA" id="ARBA00022485"/>
    </source>
</evidence>
<dbReference type="InterPro" id="IPR017900">
    <property type="entry name" value="4Fe4S_Fe_S_CS"/>
</dbReference>
<dbReference type="CDD" id="cd07034">
    <property type="entry name" value="TPP_PYR_PFOR_IOR-alpha_like"/>
    <property type="match status" value="1"/>
</dbReference>
<organism evidence="13 14">
    <name type="scientific">Parabacteroides gordonii MS-1 = DSM 23371</name>
    <dbReference type="NCBI Taxonomy" id="1203610"/>
    <lineage>
        <taxon>Bacteria</taxon>
        <taxon>Pseudomonadati</taxon>
        <taxon>Bacteroidota</taxon>
        <taxon>Bacteroidia</taxon>
        <taxon>Bacteroidales</taxon>
        <taxon>Tannerellaceae</taxon>
        <taxon>Parabacteroides</taxon>
    </lineage>
</organism>
<dbReference type="InterPro" id="IPR033412">
    <property type="entry name" value="PFOR_II"/>
</dbReference>
<accession>A0A0F5IPS9</accession>
<dbReference type="SUPFAM" id="SSF52922">
    <property type="entry name" value="TK C-terminal domain-like"/>
    <property type="match status" value="1"/>
</dbReference>
<dbReference type="SMART" id="SM00890">
    <property type="entry name" value="EKR"/>
    <property type="match status" value="1"/>
</dbReference>
<dbReference type="SUPFAM" id="SSF53323">
    <property type="entry name" value="Pyruvate-ferredoxin oxidoreductase, PFOR, domain III"/>
    <property type="match status" value="1"/>
</dbReference>
<dbReference type="InterPro" id="IPR002880">
    <property type="entry name" value="Pyrv_Fd/Flavodoxin_OxRdtase_N"/>
</dbReference>
<dbReference type="PROSITE" id="PS00198">
    <property type="entry name" value="4FE4S_FER_1"/>
    <property type="match status" value="1"/>
</dbReference>
<dbReference type="InterPro" id="IPR011766">
    <property type="entry name" value="TPP_enzyme_TPP-bd"/>
</dbReference>
<dbReference type="FunFam" id="3.40.50.970:FF:000041">
    <property type="entry name" value="Pyruvate:ferredoxin (Flavodoxin) oxidoreductase"/>
    <property type="match status" value="1"/>
</dbReference>
<dbReference type="FunFam" id="3.30.70.20:FF:000022">
    <property type="entry name" value="Pyruvate:ferredoxin (Flavodoxin) oxidoreductase"/>
    <property type="match status" value="1"/>
</dbReference>
<proteinExistence type="inferred from homology"/>
<dbReference type="PIRSF" id="PIRSF000159">
    <property type="entry name" value="NifJ"/>
    <property type="match status" value="1"/>
</dbReference>
<evidence type="ECO:0000256" key="6">
    <source>
        <dbReference type="ARBA" id="ARBA00023002"/>
    </source>
</evidence>
<dbReference type="Pfam" id="PF01558">
    <property type="entry name" value="POR"/>
    <property type="match status" value="1"/>
</dbReference>
<sequence>MTKQKKFLTCDGNQAAAHISYMFSEVAAIYPITPSSTMAEYVDEWAAAGRKNIFGETVLVQEMQSEGGAAGAVHGSLQAGALTSTYTASQGLLLMIPNMYKIAGELLPCVFHVSARTLASHALCIFGDHQDVMSARQTGFAMLAEGSVQEVMDLSGVAHLATIKSRVPFVNFFDGFRTSHEIQKIEALENDDLAPLIDQKALAEFRARALNPEKPEARGMAENPDHFFQHRESSNKYYDAVPAIVEEYMNEISKITGRKYGLFDYYGAEDAERVIIAMGSVTEAAREAIDHLTAQGEKVGLVSVHLYRPFSAKHFLAAVPKTAKRIAVLDRTKEPGATGEPLYLDVKDCYYGTENAPVIVGGRYGLGSKDTTPAQILSVYENLALPMPKNQFTLGIVDDVTFTSLPQKEEIALGGEGMFEAKFYGLGADGTVGANKNSVKIIGDNTNKYCQAYFSYDSKKSGGFTCSHLRFGDHPIRSTYLVNTPNFVACHVQAYLRMYDVTRGLRENGTFLLNTVWNGEELAKHLPNKVKRYFAQKNITVYYINATQIALEIGLGNRTNTILQSAFFRITGVIPVDLAIEQMKKFIVKSYGKKGEDVVNKNYAAVDRGGEYTQLTIDPSWANLPDDEVVANNDPAFINEVVRPINAQDGDLLKVSAFEGIEDGTWHQGTAKYEKRGVAAFVPVWEADNCIQCNKCAYVCPHASIRPFVLDTTEQAGAPFSDSLKATGKQFDGMQFRIQVDVLDCLGCGNCADVCPGNPKKGGKALKMAALETQLAEAPKWDYCVEKVSSKQHLVDVKANVKNSQFATPLFEFSGACSGCGETPYVKLVTQLFGDREMVANATGCSSIYSGSVPSTPYTTNDKGQGPAWANSLFEDFCEFGLGMELANEKMRARLTNAMNAIIAADNAPAEAKEVLKAWVENQNDADKTKELAPQVLAIAEEGITHGCPLSAQIKELSHFLVKRSQWIIGGDGASYDIGYGGLDHVIASGKNVNILVLDTEVYSNTGGQSSKATPVGAIAKFAASGKRIRKKDLGLMATTYGYVYVAQIAMGADQAQTLKAIREAEAYDGPSLIIAYSPCINHGLRKGMGKSQQEEADAVACGYWHLWRYNPALEEEGKNPFTLDSKEPDWAKFQDFLKGEVRFSSLAKQFPAEADELFKAAESNAKWRLNNYKRLAKQQWGVEEEA</sequence>
<evidence type="ECO:0000256" key="4">
    <source>
        <dbReference type="ARBA" id="ARBA00022723"/>
    </source>
</evidence>
<feature type="binding site" evidence="11">
    <location>
        <position position="693"/>
    </location>
    <ligand>
        <name>[4Fe-4S] cluster</name>
        <dbReference type="ChEBI" id="CHEBI:49883"/>
        <label>1</label>
    </ligand>
</feature>
<feature type="binding site" evidence="11">
    <location>
        <position position="1080"/>
    </location>
    <ligand>
        <name>[4Fe-4S] cluster</name>
        <dbReference type="ChEBI" id="CHEBI:49883"/>
        <label>3</label>
    </ligand>
</feature>
<dbReference type="InterPro" id="IPR037112">
    <property type="entry name" value="Pyrv-flavodox_OxR_EKR_sf"/>
</dbReference>
<evidence type="ECO:0000256" key="5">
    <source>
        <dbReference type="ARBA" id="ARBA00022982"/>
    </source>
</evidence>
<keyword evidence="13" id="KW-0670">Pyruvate</keyword>
<dbReference type="Pfam" id="PF01855">
    <property type="entry name" value="POR_N"/>
    <property type="match status" value="1"/>
</dbReference>
<dbReference type="InterPro" id="IPR011895">
    <property type="entry name" value="Pyrv_flavodox_OxRed"/>
</dbReference>
<evidence type="ECO:0000256" key="8">
    <source>
        <dbReference type="ARBA" id="ARBA00023014"/>
    </source>
</evidence>
<keyword evidence="4 11" id="KW-0479">Metal-binding</keyword>
<feature type="binding site" evidence="11">
    <location>
        <position position="820"/>
    </location>
    <ligand>
        <name>[4Fe-4S] cluster</name>
        <dbReference type="ChEBI" id="CHEBI:49883"/>
        <label>3</label>
    </ligand>
</feature>
<keyword evidence="5 9" id="KW-0249">Electron transport</keyword>
<evidence type="ECO:0000256" key="7">
    <source>
        <dbReference type="ARBA" id="ARBA00023004"/>
    </source>
</evidence>
<dbReference type="GO" id="GO:0030976">
    <property type="term" value="F:thiamine pyrophosphate binding"/>
    <property type="evidence" value="ECO:0007669"/>
    <property type="project" value="InterPro"/>
</dbReference>
<evidence type="ECO:0000256" key="1">
    <source>
        <dbReference type="ARBA" id="ARBA00009032"/>
    </source>
</evidence>
<feature type="domain" description="4Fe-4S ferredoxin-type" evidence="12">
    <location>
        <begin position="736"/>
        <end position="764"/>
    </location>
</feature>
<feature type="binding site" evidence="11">
    <location>
        <position position="745"/>
    </location>
    <ligand>
        <name>[4Fe-4S] cluster</name>
        <dbReference type="ChEBI" id="CHEBI:49883"/>
        <label>2</label>
    </ligand>
</feature>
<keyword evidence="6 9" id="KW-0560">Oxidoreductase</keyword>
<dbReference type="PROSITE" id="PS51379">
    <property type="entry name" value="4FE4S_FER_2"/>
    <property type="match status" value="2"/>
</dbReference>
<dbReference type="STRING" id="1203610.HMPREF1536_05009"/>
<feature type="binding site" evidence="11">
    <location>
        <position position="845"/>
    </location>
    <ligand>
        <name>[4Fe-4S] cluster</name>
        <dbReference type="ChEBI" id="CHEBI:49883"/>
        <label>3</label>
    </ligand>
</feature>
<feature type="binding site" evidence="11">
    <location>
        <position position="700"/>
    </location>
    <ligand>
        <name>[4Fe-4S] cluster</name>
        <dbReference type="ChEBI" id="CHEBI:49883"/>
        <label>2</label>
    </ligand>
</feature>
<dbReference type="EMBL" id="AQHW01000029">
    <property type="protein sequence ID" value="KKB47365.1"/>
    <property type="molecule type" value="Genomic_DNA"/>
</dbReference>
<dbReference type="Pfam" id="PF12838">
    <property type="entry name" value="Fer4_7"/>
    <property type="match status" value="1"/>
</dbReference>
<dbReference type="InterPro" id="IPR019752">
    <property type="entry name" value="Pyrv/ketoisovalerate_OxRed_cat"/>
</dbReference>
<dbReference type="CDD" id="cd03377">
    <property type="entry name" value="TPP_PFOR_PNO"/>
    <property type="match status" value="1"/>
</dbReference>
<keyword evidence="2 9" id="KW-0813">Transport</keyword>
<evidence type="ECO:0000259" key="12">
    <source>
        <dbReference type="PROSITE" id="PS51379"/>
    </source>
</evidence>
<feature type="site" description="Important for catalytic activity" evidence="10">
    <location>
        <position position="33"/>
    </location>
</feature>
<name>A0A0F5IPS9_9BACT</name>
<dbReference type="SUPFAM" id="SSF52518">
    <property type="entry name" value="Thiamin diphosphate-binding fold (THDP-binding)"/>
    <property type="match status" value="2"/>
</dbReference>
<feature type="site" description="Important for catalytic activity" evidence="10">
    <location>
        <position position="1005"/>
    </location>
</feature>
<dbReference type="Gene3D" id="4.10.780.10">
    <property type="entry name" value="Pyruvate-flavodoxin oxidoreductase, EKR domain"/>
    <property type="match status" value="1"/>
</dbReference>
<feature type="binding site" evidence="11">
    <location>
        <position position="751"/>
    </location>
    <ligand>
        <name>[4Fe-4S] cluster</name>
        <dbReference type="ChEBI" id="CHEBI:49883"/>
        <label>2</label>
    </ligand>
</feature>
<dbReference type="AlphaFoldDB" id="A0A0F5IPS9"/>
<dbReference type="InterPro" id="IPR009014">
    <property type="entry name" value="Transketo_C/PFOR_II"/>
</dbReference>
<keyword evidence="3 11" id="KW-0004">4Fe-4S</keyword>
<comment type="caution">
    <text evidence="13">The sequence shown here is derived from an EMBL/GenBank/DDBJ whole genome shotgun (WGS) entry which is preliminary data.</text>
</comment>
<dbReference type="GO" id="GO:0044281">
    <property type="term" value="P:small molecule metabolic process"/>
    <property type="evidence" value="ECO:0007669"/>
    <property type="project" value="UniProtKB-ARBA"/>
</dbReference>
<evidence type="ECO:0000256" key="10">
    <source>
        <dbReference type="PIRSR" id="PIRSR000159-2"/>
    </source>
</evidence>
<dbReference type="PATRIC" id="fig|1203610.3.peg.5108"/>
<comment type="similarity">
    <text evidence="1 9">Belongs to the pyruvate:ferredoxin/flavodoxin oxidoreductase family.</text>
</comment>
<feature type="binding site" evidence="11">
    <location>
        <position position="690"/>
    </location>
    <ligand>
        <name>[4Fe-4S] cluster</name>
        <dbReference type="ChEBI" id="CHEBI:49883"/>
        <label>1</label>
    </ligand>
</feature>
<dbReference type="GO" id="GO:0051539">
    <property type="term" value="F:4 iron, 4 sulfur cluster binding"/>
    <property type="evidence" value="ECO:0007669"/>
    <property type="project" value="UniProtKB-KW"/>
</dbReference>
<dbReference type="Gene3D" id="3.40.50.970">
    <property type="match status" value="2"/>
</dbReference>
<dbReference type="GO" id="GO:0016903">
    <property type="term" value="F:oxidoreductase activity, acting on the aldehyde or oxo group of donors"/>
    <property type="evidence" value="ECO:0007669"/>
    <property type="project" value="InterPro"/>
</dbReference>
<dbReference type="Gene3D" id="3.40.50.920">
    <property type="match status" value="1"/>
</dbReference>
<reference evidence="13 14" key="1">
    <citation type="submission" date="2013-04" db="EMBL/GenBank/DDBJ databases">
        <title>The Genome Sequence of Parabacteroides gordonii DSM 23371.</title>
        <authorList>
            <consortium name="The Broad Institute Genomics Platform"/>
            <person name="Earl A."/>
            <person name="Ward D."/>
            <person name="Feldgarden M."/>
            <person name="Gevers D."/>
            <person name="Martens E."/>
            <person name="Sakamoto M."/>
            <person name="Benno Y."/>
            <person name="Suzuki N."/>
            <person name="Matsunaga N."/>
            <person name="Koshihara K."/>
            <person name="Seki M."/>
            <person name="Komiya H."/>
            <person name="Walker B."/>
            <person name="Young S."/>
            <person name="Zeng Q."/>
            <person name="Gargeya S."/>
            <person name="Fitzgerald M."/>
            <person name="Haas B."/>
            <person name="Abouelleil A."/>
            <person name="Allen A.W."/>
            <person name="Alvarado L."/>
            <person name="Arachchi H.M."/>
            <person name="Berlin A.M."/>
            <person name="Chapman S.B."/>
            <person name="Gainer-Dewar J."/>
            <person name="Goldberg J."/>
            <person name="Griggs A."/>
            <person name="Gujja S."/>
            <person name="Hansen M."/>
            <person name="Howarth C."/>
            <person name="Imamovic A."/>
            <person name="Ireland A."/>
            <person name="Larimer J."/>
            <person name="McCowan C."/>
            <person name="Murphy C."/>
            <person name="Pearson M."/>
            <person name="Poon T.W."/>
            <person name="Priest M."/>
            <person name="Roberts A."/>
            <person name="Saif S."/>
            <person name="Shea T."/>
            <person name="Sisk P."/>
            <person name="Sykes S."/>
            <person name="Wortman J."/>
            <person name="Nusbaum C."/>
            <person name="Birren B."/>
        </authorList>
    </citation>
    <scope>NUCLEOTIDE SEQUENCE [LARGE SCALE GENOMIC DNA]</scope>
    <source>
        <strain evidence="13 14">MS-1</strain>
    </source>
</reference>
<gene>
    <name evidence="13" type="ORF">HMPREF1536_05009</name>
</gene>
<dbReference type="HOGENOM" id="CLU_002569_0_0_10"/>
<dbReference type="FunFam" id="3.40.920.10:FF:000001">
    <property type="entry name" value="Pyruvate:ferredoxin (Flavodoxin) oxidoreductase"/>
    <property type="match status" value="1"/>
</dbReference>
<dbReference type="RefSeq" id="WP_028728654.1">
    <property type="nucleotide sequence ID" value="NZ_AUAE01000035.1"/>
</dbReference>
<dbReference type="Gene3D" id="3.30.70.20">
    <property type="match status" value="1"/>
</dbReference>
<feature type="binding site" evidence="11">
    <location>
        <position position="755"/>
    </location>
    <ligand>
        <name>[4Fe-4S] cluster</name>
        <dbReference type="ChEBI" id="CHEBI:49883"/>
        <label>1</label>
    </ligand>
</feature>
<dbReference type="NCBIfam" id="TIGR02176">
    <property type="entry name" value="pyruv_ox_red"/>
    <property type="match status" value="1"/>
</dbReference>
<dbReference type="PANTHER" id="PTHR32154:SF0">
    <property type="entry name" value="PYRUVATE-FLAVODOXIN OXIDOREDUCTASE-RELATED"/>
    <property type="match status" value="1"/>
</dbReference>
<dbReference type="Pfam" id="PF17147">
    <property type="entry name" value="PFOR_II"/>
    <property type="match status" value="1"/>
</dbReference>
<dbReference type="FunFam" id="3.40.50.920:FF:000007">
    <property type="entry name" value="Pyruvate:ferredoxin (Flavodoxin) oxidoreductase"/>
    <property type="match status" value="1"/>
</dbReference>
<dbReference type="FunFam" id="3.40.50.970:FF:000012">
    <property type="entry name" value="Pyruvate:ferredoxin (Flavodoxin) oxidoreductase"/>
    <property type="match status" value="1"/>
</dbReference>
<dbReference type="Pfam" id="PF02775">
    <property type="entry name" value="TPP_enzyme_C"/>
    <property type="match status" value="1"/>
</dbReference>
<keyword evidence="7 11" id="KW-0408">Iron</keyword>
<dbReference type="GO" id="GO:0005506">
    <property type="term" value="F:iron ion binding"/>
    <property type="evidence" value="ECO:0007669"/>
    <property type="project" value="InterPro"/>
</dbReference>
<dbReference type="GO" id="GO:0006979">
    <property type="term" value="P:response to oxidative stress"/>
    <property type="evidence" value="ECO:0007669"/>
    <property type="project" value="TreeGrafter"/>
</dbReference>
<evidence type="ECO:0000256" key="11">
    <source>
        <dbReference type="PIRSR" id="PIRSR000159-50"/>
    </source>
</evidence>
<evidence type="ECO:0000313" key="13">
    <source>
        <dbReference type="EMBL" id="KKB47365.1"/>
    </source>
</evidence>
<protein>
    <submittedName>
        <fullName evidence="13">Pyruvate:ferredoxin (Flavodoxin) oxidoreductase</fullName>
    </submittedName>
</protein>
<dbReference type="Proteomes" id="UP000033035">
    <property type="component" value="Unassembled WGS sequence"/>
</dbReference>
<keyword evidence="14" id="KW-1185">Reference proteome</keyword>
<dbReference type="FunFam" id="4.10.780.10:FF:000002">
    <property type="entry name" value="Pyruvate:ferredoxin (Flavodoxin) oxidoreductase"/>
    <property type="match status" value="1"/>
</dbReference>
<dbReference type="Pfam" id="PF10371">
    <property type="entry name" value="EKR"/>
    <property type="match status" value="1"/>
</dbReference>
<evidence type="ECO:0000256" key="9">
    <source>
        <dbReference type="PIRNR" id="PIRNR000159"/>
    </source>
</evidence>
<evidence type="ECO:0000313" key="14">
    <source>
        <dbReference type="Proteomes" id="UP000033035"/>
    </source>
</evidence>
<feature type="domain" description="4Fe-4S ferredoxin-type" evidence="12">
    <location>
        <begin position="681"/>
        <end position="711"/>
    </location>
</feature>
<feature type="binding site" evidence="11">
    <location>
        <position position="696"/>
    </location>
    <ligand>
        <name>[4Fe-4S] cluster</name>
        <dbReference type="ChEBI" id="CHEBI:49883"/>
        <label>1</label>
    </ligand>
</feature>
<feature type="site" description="Important for catalytic activity" evidence="10">
    <location>
        <position position="66"/>
    </location>
</feature>
<feature type="binding site" evidence="11">
    <location>
        <position position="817"/>
    </location>
    <ligand>
        <name>[4Fe-4S] cluster</name>
        <dbReference type="ChEBI" id="CHEBI:49883"/>
        <label>3</label>
    </ligand>
</feature>
<dbReference type="InterPro" id="IPR019456">
    <property type="entry name" value="Pyrv-flavodox_OxRtase_EKR"/>
</dbReference>
<dbReference type="InterPro" id="IPR050722">
    <property type="entry name" value="Pyruvate:ferred/Flavod_OxRd"/>
</dbReference>
<feature type="site" description="Important for catalytic activity" evidence="10">
    <location>
        <position position="116"/>
    </location>
</feature>
<dbReference type="InterPro" id="IPR029061">
    <property type="entry name" value="THDP-binding"/>
</dbReference>
<dbReference type="PANTHER" id="PTHR32154">
    <property type="entry name" value="PYRUVATE-FLAVODOXIN OXIDOREDUCTASE-RELATED"/>
    <property type="match status" value="1"/>
</dbReference>
<dbReference type="InterPro" id="IPR002869">
    <property type="entry name" value="Pyrv_flavodox_OxRed_cen"/>
</dbReference>
<evidence type="ECO:0000256" key="2">
    <source>
        <dbReference type="ARBA" id="ARBA00022448"/>
    </source>
</evidence>
<feature type="binding site" evidence="11">
    <location>
        <position position="748"/>
    </location>
    <ligand>
        <name>[4Fe-4S] cluster</name>
        <dbReference type="ChEBI" id="CHEBI:49883"/>
        <label>2</label>
    </ligand>
</feature>
<dbReference type="InterPro" id="IPR017896">
    <property type="entry name" value="4Fe4S_Fe-S-bd"/>
</dbReference>
<dbReference type="SUPFAM" id="SSF54862">
    <property type="entry name" value="4Fe-4S ferredoxins"/>
    <property type="match status" value="1"/>
</dbReference>
<keyword evidence="8 11" id="KW-0411">Iron-sulfur</keyword>